<sequence>MSGSWSATALSGAGCSSFGRTDGAHLLGTLREKGFGGVVRVENEGAVRRPPTGR</sequence>
<evidence type="ECO:0000313" key="2">
    <source>
        <dbReference type="Proteomes" id="UP000548304"/>
    </source>
</evidence>
<accession>A0A852YUK1</accession>
<comment type="caution">
    <text evidence="1">The sequence shown here is derived from an EMBL/GenBank/DDBJ whole genome shotgun (WGS) entry which is preliminary data.</text>
</comment>
<dbReference type="Proteomes" id="UP000548304">
    <property type="component" value="Unassembled WGS sequence"/>
</dbReference>
<evidence type="ECO:0000313" key="1">
    <source>
        <dbReference type="EMBL" id="NYH77648.1"/>
    </source>
</evidence>
<organism evidence="1 2">
    <name type="scientific">Actinopolyspora biskrensis</name>
    <dbReference type="NCBI Taxonomy" id="1470178"/>
    <lineage>
        <taxon>Bacteria</taxon>
        <taxon>Bacillati</taxon>
        <taxon>Actinomycetota</taxon>
        <taxon>Actinomycetes</taxon>
        <taxon>Actinopolysporales</taxon>
        <taxon>Actinopolysporaceae</taxon>
        <taxon>Actinopolyspora</taxon>
    </lineage>
</organism>
<name>A0A852YUK1_9ACTN</name>
<protein>
    <submittedName>
        <fullName evidence="1">Uncharacterized protein</fullName>
    </submittedName>
</protein>
<reference evidence="1 2" key="1">
    <citation type="submission" date="2020-07" db="EMBL/GenBank/DDBJ databases">
        <title>Genomic Encyclopedia of Type Strains, Phase III (KMG-III): the genomes of soil and plant-associated and newly described type strains.</title>
        <authorList>
            <person name="Whitman W."/>
        </authorList>
    </citation>
    <scope>NUCLEOTIDE SEQUENCE [LARGE SCALE GENOMIC DNA]</scope>
    <source>
        <strain evidence="1 2">CECT 8576</strain>
    </source>
</reference>
<dbReference type="EMBL" id="JACBYW010000001">
    <property type="protein sequence ID" value="NYH77648.1"/>
    <property type="molecule type" value="Genomic_DNA"/>
</dbReference>
<gene>
    <name evidence="1" type="ORF">FHR84_000962</name>
</gene>
<keyword evidence="2" id="KW-1185">Reference proteome</keyword>
<proteinExistence type="predicted"/>
<dbReference type="AlphaFoldDB" id="A0A852YUK1"/>